<proteinExistence type="predicted"/>
<keyword evidence="2" id="KW-1133">Transmembrane helix</keyword>
<evidence type="ECO:0000256" key="2">
    <source>
        <dbReference type="SAM" id="Phobius"/>
    </source>
</evidence>
<sequence>MTASHDNPPENIPPGVTPSPAPERSVEEQRADLADTVAALAAKVDVPARVQDRANAQLHDAKDFARENPQILTAISLGIVLVALIIFRRKRSHGRIDR</sequence>
<dbReference type="Pfam" id="PF12277">
    <property type="entry name" value="DUF3618"/>
    <property type="match status" value="1"/>
</dbReference>
<name>A0ABU4C5H8_RHOGO</name>
<dbReference type="EMBL" id="JAWLKB010000065">
    <property type="protein sequence ID" value="MDV6271669.1"/>
    <property type="molecule type" value="Genomic_DNA"/>
</dbReference>
<feature type="transmembrane region" description="Helical" evidence="2">
    <location>
        <begin position="71"/>
        <end position="88"/>
    </location>
</feature>
<keyword evidence="2" id="KW-0472">Membrane</keyword>
<feature type="region of interest" description="Disordered" evidence="1">
    <location>
        <begin position="1"/>
        <end position="30"/>
    </location>
</feature>
<evidence type="ECO:0000313" key="3">
    <source>
        <dbReference type="EMBL" id="MDV6271669.1"/>
    </source>
</evidence>
<reference evidence="3 4" key="1">
    <citation type="submission" date="2023-10" db="EMBL/GenBank/DDBJ databases">
        <title>Development of a sustainable strategy for remediation of hydrocarbon-contaminated territories based on the waste exchange concept.</title>
        <authorList>
            <person name="Krivoruchko A."/>
        </authorList>
    </citation>
    <scope>NUCLEOTIDE SEQUENCE [LARGE SCALE GENOMIC DNA]</scope>
    <source>
        <strain evidence="3 4">IEGM 1203</strain>
    </source>
</reference>
<protein>
    <submittedName>
        <fullName evidence="3">DUF3618 domain-containing protein</fullName>
    </submittedName>
</protein>
<evidence type="ECO:0000256" key="1">
    <source>
        <dbReference type="SAM" id="MobiDB-lite"/>
    </source>
</evidence>
<gene>
    <name evidence="3" type="ORF">R3Q16_34325</name>
</gene>
<evidence type="ECO:0000313" key="4">
    <source>
        <dbReference type="Proteomes" id="UP001185927"/>
    </source>
</evidence>
<dbReference type="RefSeq" id="WP_317546285.1">
    <property type="nucleotide sequence ID" value="NZ_JAWLKB010000065.1"/>
</dbReference>
<accession>A0ABU4C5H8</accession>
<comment type="caution">
    <text evidence="3">The sequence shown here is derived from an EMBL/GenBank/DDBJ whole genome shotgun (WGS) entry which is preliminary data.</text>
</comment>
<organism evidence="3 4">
    <name type="scientific">Rhodococcus globerulus</name>
    <dbReference type="NCBI Taxonomy" id="33008"/>
    <lineage>
        <taxon>Bacteria</taxon>
        <taxon>Bacillati</taxon>
        <taxon>Actinomycetota</taxon>
        <taxon>Actinomycetes</taxon>
        <taxon>Mycobacteriales</taxon>
        <taxon>Nocardiaceae</taxon>
        <taxon>Rhodococcus</taxon>
    </lineage>
</organism>
<feature type="compositionally biased region" description="Pro residues" evidence="1">
    <location>
        <begin position="10"/>
        <end position="21"/>
    </location>
</feature>
<keyword evidence="4" id="KW-1185">Reference proteome</keyword>
<dbReference type="Proteomes" id="UP001185927">
    <property type="component" value="Unassembled WGS sequence"/>
</dbReference>
<keyword evidence="2" id="KW-0812">Transmembrane</keyword>
<dbReference type="InterPro" id="IPR022062">
    <property type="entry name" value="DUF3618"/>
</dbReference>